<evidence type="ECO:0000256" key="10">
    <source>
        <dbReference type="ARBA" id="ARBA00022884"/>
    </source>
</evidence>
<keyword evidence="5" id="KW-0479">Metal-binding</keyword>
<evidence type="ECO:0000256" key="6">
    <source>
        <dbReference type="ARBA" id="ARBA00022741"/>
    </source>
</evidence>
<feature type="domain" description="Poly A polymerase head" evidence="12">
    <location>
        <begin position="26"/>
        <end position="154"/>
    </location>
</feature>
<evidence type="ECO:0000259" key="13">
    <source>
        <dbReference type="Pfam" id="PF01966"/>
    </source>
</evidence>
<dbReference type="InterPro" id="IPR002646">
    <property type="entry name" value="PolA_pol_head_dom"/>
</dbReference>
<dbReference type="EMBL" id="QPJS01000001">
    <property type="protein sequence ID" value="RCX05645.1"/>
    <property type="molecule type" value="Genomic_DNA"/>
</dbReference>
<keyword evidence="10 11" id="KW-0694">RNA-binding</keyword>
<dbReference type="SUPFAM" id="SSF81301">
    <property type="entry name" value="Nucleotidyltransferase"/>
    <property type="match status" value="1"/>
</dbReference>
<dbReference type="Gene3D" id="3.30.460.10">
    <property type="entry name" value="Beta Polymerase, domain 2"/>
    <property type="match status" value="1"/>
</dbReference>
<accession>A0A369A926</accession>
<keyword evidence="16" id="KW-1185">Reference proteome</keyword>
<dbReference type="Gene3D" id="1.10.246.80">
    <property type="match status" value="1"/>
</dbReference>
<keyword evidence="6" id="KW-0547">Nucleotide-binding</keyword>
<dbReference type="GO" id="GO:0008033">
    <property type="term" value="P:tRNA processing"/>
    <property type="evidence" value="ECO:0007669"/>
    <property type="project" value="UniProtKB-KW"/>
</dbReference>
<keyword evidence="4" id="KW-0548">Nucleotidyltransferase</keyword>
<evidence type="ECO:0000259" key="14">
    <source>
        <dbReference type="Pfam" id="PF12627"/>
    </source>
</evidence>
<evidence type="ECO:0000256" key="3">
    <source>
        <dbReference type="ARBA" id="ARBA00022694"/>
    </source>
</evidence>
<feature type="domain" description="HD" evidence="13">
    <location>
        <begin position="261"/>
        <end position="343"/>
    </location>
</feature>
<evidence type="ECO:0000256" key="11">
    <source>
        <dbReference type="RuleBase" id="RU003953"/>
    </source>
</evidence>
<keyword evidence="2 11" id="KW-0808">Transferase</keyword>
<evidence type="ECO:0000256" key="9">
    <source>
        <dbReference type="ARBA" id="ARBA00022842"/>
    </source>
</evidence>
<dbReference type="RefSeq" id="WP_037356657.1">
    <property type="nucleotide sequence ID" value="NZ_BHZF01000001.1"/>
</dbReference>
<dbReference type="NCBIfam" id="TIGR00277">
    <property type="entry name" value="HDIG"/>
    <property type="match status" value="1"/>
</dbReference>
<dbReference type="AlphaFoldDB" id="A0A369A926"/>
<dbReference type="Pfam" id="PF01966">
    <property type="entry name" value="HD"/>
    <property type="match status" value="1"/>
</dbReference>
<dbReference type="InterPro" id="IPR003607">
    <property type="entry name" value="HD/PDEase_dom"/>
</dbReference>
<dbReference type="CDD" id="cd00077">
    <property type="entry name" value="HDc"/>
    <property type="match status" value="1"/>
</dbReference>
<dbReference type="InterPro" id="IPR006675">
    <property type="entry name" value="HDIG_dom"/>
</dbReference>
<organism evidence="15 16">
    <name type="scientific">Schleiferia thermophila</name>
    <dbReference type="NCBI Taxonomy" id="884107"/>
    <lineage>
        <taxon>Bacteria</taxon>
        <taxon>Pseudomonadati</taxon>
        <taxon>Bacteroidota</taxon>
        <taxon>Flavobacteriia</taxon>
        <taxon>Flavobacteriales</taxon>
        <taxon>Schleiferiaceae</taxon>
        <taxon>Schleiferia</taxon>
    </lineage>
</organism>
<dbReference type="SUPFAM" id="SSF81891">
    <property type="entry name" value="Poly A polymerase C-terminal region-like"/>
    <property type="match status" value="1"/>
</dbReference>
<sequence length="475" mass="53960">MDLTDAIRDDVFTLISRCADECNTTAYVVGGYVRDFLLKRPLPSDIDIVCLGSGIDLAEKFAEAVQREEDLVVFKNFGTAMVPFGNLQIEFVGARKESYRRDSRKPSVEVGTLEDDQKRRDFTINALAIALNGELKGQLIDPFGGVAHLSKGIIKTPLDPEITFSDDPLRMMRAIRFAAQLQFTIEEETFQGICSQAERISIVSKERVSDELHKIMHTPRPSIGLRLMFECGLMKLILPEVYALHGVDEVDGHQHKENFFHTLEVVDNVARRSGNLWLRYAALFHDIGKPLTKKVDPQQGWTFHGHELVGSRMTKKIFERMKWPLGQPLSYVQKLIALSSRPAALTVENTTDSAFRRLLFEAGDYLDDLILLCESDITTKNHQKKIKFLENYATVRKKLAEIEEKDKIRNWKPPVSGDEIMEMFNLKPSKKVGMLKDSLKEAILDGVIPNDRHAALKFLKEKFKTLTAEVNTDKH</sequence>
<dbReference type="InterPro" id="IPR050124">
    <property type="entry name" value="tRNA_CCA-adding_enzyme"/>
</dbReference>
<comment type="similarity">
    <text evidence="11">Belongs to the tRNA nucleotidyltransferase/poly(A) polymerase family.</text>
</comment>
<reference evidence="15 16" key="1">
    <citation type="submission" date="2018-07" db="EMBL/GenBank/DDBJ databases">
        <title>Genomic Encyclopedia of Type Strains, Phase IV (KMG-IV): sequencing the most valuable type-strain genomes for metagenomic binning, comparative biology and taxonomic classification.</title>
        <authorList>
            <person name="Goeker M."/>
        </authorList>
    </citation>
    <scope>NUCLEOTIDE SEQUENCE [LARGE SCALE GENOMIC DNA]</scope>
    <source>
        <strain evidence="15 16">DSM 21410</strain>
    </source>
</reference>
<keyword evidence="9" id="KW-0460">Magnesium</keyword>
<name>A0A369A926_9FLAO</name>
<evidence type="ECO:0000259" key="12">
    <source>
        <dbReference type="Pfam" id="PF01743"/>
    </source>
</evidence>
<gene>
    <name evidence="15" type="ORF">DES35_101933</name>
</gene>
<dbReference type="GO" id="GO:0046872">
    <property type="term" value="F:metal ion binding"/>
    <property type="evidence" value="ECO:0007669"/>
    <property type="project" value="UniProtKB-KW"/>
</dbReference>
<dbReference type="GO" id="GO:0005524">
    <property type="term" value="F:ATP binding"/>
    <property type="evidence" value="ECO:0007669"/>
    <property type="project" value="UniProtKB-KW"/>
</dbReference>
<evidence type="ECO:0000256" key="1">
    <source>
        <dbReference type="ARBA" id="ARBA00001946"/>
    </source>
</evidence>
<dbReference type="Pfam" id="PF12627">
    <property type="entry name" value="PolyA_pol_RNAbd"/>
    <property type="match status" value="1"/>
</dbReference>
<dbReference type="GO" id="GO:0042245">
    <property type="term" value="P:RNA repair"/>
    <property type="evidence" value="ECO:0007669"/>
    <property type="project" value="UniProtKB-KW"/>
</dbReference>
<dbReference type="PANTHER" id="PTHR47545:SF1">
    <property type="entry name" value="MULTIFUNCTIONAL CCA PROTEIN"/>
    <property type="match status" value="1"/>
</dbReference>
<protein>
    <submittedName>
        <fullName evidence="15">Putative nucleotidyltransferase with HDIG domain</fullName>
    </submittedName>
</protein>
<dbReference type="Gene3D" id="1.10.3090.10">
    <property type="entry name" value="cca-adding enzyme, domain 2"/>
    <property type="match status" value="1"/>
</dbReference>
<proteinExistence type="inferred from homology"/>
<dbReference type="InterPro" id="IPR006674">
    <property type="entry name" value="HD_domain"/>
</dbReference>
<evidence type="ECO:0000256" key="2">
    <source>
        <dbReference type="ARBA" id="ARBA00022679"/>
    </source>
</evidence>
<dbReference type="PANTHER" id="PTHR47545">
    <property type="entry name" value="MULTIFUNCTIONAL CCA PROTEIN"/>
    <property type="match status" value="1"/>
</dbReference>
<dbReference type="GO" id="GO:0003723">
    <property type="term" value="F:RNA binding"/>
    <property type="evidence" value="ECO:0007669"/>
    <property type="project" value="UniProtKB-KW"/>
</dbReference>
<evidence type="ECO:0000256" key="4">
    <source>
        <dbReference type="ARBA" id="ARBA00022695"/>
    </source>
</evidence>
<dbReference type="InterPro" id="IPR032828">
    <property type="entry name" value="PolyA_RNA-bd"/>
</dbReference>
<dbReference type="Proteomes" id="UP000253517">
    <property type="component" value="Unassembled WGS sequence"/>
</dbReference>
<dbReference type="InterPro" id="IPR043519">
    <property type="entry name" value="NT_sf"/>
</dbReference>
<keyword evidence="7" id="KW-0692">RNA repair</keyword>
<dbReference type="CDD" id="cd05398">
    <property type="entry name" value="NT_ClassII-CCAase"/>
    <property type="match status" value="1"/>
</dbReference>
<keyword evidence="3" id="KW-0819">tRNA processing</keyword>
<comment type="cofactor">
    <cofactor evidence="1">
        <name>Mg(2+)</name>
        <dbReference type="ChEBI" id="CHEBI:18420"/>
    </cofactor>
</comment>
<comment type="caution">
    <text evidence="15">The sequence shown here is derived from an EMBL/GenBank/DDBJ whole genome shotgun (WGS) entry which is preliminary data.</text>
</comment>
<dbReference type="GO" id="GO:0016779">
    <property type="term" value="F:nucleotidyltransferase activity"/>
    <property type="evidence" value="ECO:0007669"/>
    <property type="project" value="UniProtKB-KW"/>
</dbReference>
<evidence type="ECO:0000313" key="16">
    <source>
        <dbReference type="Proteomes" id="UP000253517"/>
    </source>
</evidence>
<evidence type="ECO:0000313" key="15">
    <source>
        <dbReference type="EMBL" id="RCX05645.1"/>
    </source>
</evidence>
<keyword evidence="8" id="KW-0067">ATP-binding</keyword>
<evidence type="ECO:0000256" key="8">
    <source>
        <dbReference type="ARBA" id="ARBA00022840"/>
    </source>
</evidence>
<feature type="domain" description="tRNA nucleotidyltransferase/poly(A) polymerase RNA and SrmB- binding" evidence="14">
    <location>
        <begin position="183"/>
        <end position="241"/>
    </location>
</feature>
<dbReference type="Pfam" id="PF01743">
    <property type="entry name" value="PolyA_pol"/>
    <property type="match status" value="1"/>
</dbReference>
<evidence type="ECO:0000256" key="7">
    <source>
        <dbReference type="ARBA" id="ARBA00022800"/>
    </source>
</evidence>
<evidence type="ECO:0000256" key="5">
    <source>
        <dbReference type="ARBA" id="ARBA00022723"/>
    </source>
</evidence>